<organism evidence="9 10">
    <name type="scientific">Vreelandella aquamarina</name>
    <dbReference type="NCBI Taxonomy" id="77097"/>
    <lineage>
        <taxon>Bacteria</taxon>
        <taxon>Pseudomonadati</taxon>
        <taxon>Pseudomonadota</taxon>
        <taxon>Gammaproteobacteria</taxon>
        <taxon>Oceanospirillales</taxon>
        <taxon>Halomonadaceae</taxon>
        <taxon>Vreelandella</taxon>
    </lineage>
</organism>
<keyword evidence="12" id="KW-1185">Reference proteome</keyword>
<evidence type="ECO:0000256" key="1">
    <source>
        <dbReference type="ARBA" id="ARBA00002190"/>
    </source>
</evidence>
<reference evidence="9 10" key="2">
    <citation type="submission" date="2016-11" db="EMBL/GenBank/DDBJ databases">
        <authorList>
            <person name="Jaros S."/>
            <person name="Januszkiewicz K."/>
            <person name="Wedrychowicz H."/>
        </authorList>
    </citation>
    <scope>NUCLEOTIDE SEQUENCE [LARGE SCALE GENOMIC DNA]</scope>
    <source>
        <strain evidence="9 10">ACAM 239</strain>
    </source>
</reference>
<dbReference type="EMBL" id="FODB01000062">
    <property type="protein sequence ID" value="SEO26863.1"/>
    <property type="molecule type" value="Genomic_DNA"/>
</dbReference>
<dbReference type="STRING" id="77097.SAMN04490369_10628"/>
<dbReference type="Proteomes" id="UP000199493">
    <property type="component" value="Unassembled WGS sequence"/>
</dbReference>
<dbReference type="PANTHER" id="PTHR33217">
    <property type="entry name" value="TRANSPOSASE FOR INSERTION SEQUENCE ELEMENT IS1081"/>
    <property type="match status" value="1"/>
</dbReference>
<evidence type="ECO:0000313" key="7">
    <source>
        <dbReference type="EMBL" id="BCB71260.1"/>
    </source>
</evidence>
<dbReference type="Pfam" id="PF00872">
    <property type="entry name" value="Transposase_mut"/>
    <property type="match status" value="1"/>
</dbReference>
<reference evidence="7 12" key="3">
    <citation type="submission" date="2020-03" db="EMBL/GenBank/DDBJ databases">
        <title>Complete Genome Sequence of Halomonas meridiana strain Eplume2, isolated from hydrothermal-plume in the north east Pacific Ocean.</title>
        <authorList>
            <person name="Kurihara Y."/>
            <person name="Kawai S."/>
            <person name="Sakai A."/>
            <person name="Galipon J."/>
            <person name="Arakawa K."/>
        </authorList>
    </citation>
    <scope>NUCLEOTIDE SEQUENCE [LARGE SCALE GENOMIC DNA]</scope>
    <source>
        <strain evidence="7 12">Eplume2</strain>
    </source>
</reference>
<dbReference type="EMBL" id="AP022869">
    <property type="protein sequence ID" value="BCB71260.1"/>
    <property type="molecule type" value="Genomic_DNA"/>
</dbReference>
<dbReference type="GO" id="GO:0006313">
    <property type="term" value="P:DNA transposition"/>
    <property type="evidence" value="ECO:0007669"/>
    <property type="project" value="UniProtKB-UniRule"/>
</dbReference>
<dbReference type="GO" id="GO:0003677">
    <property type="term" value="F:DNA binding"/>
    <property type="evidence" value="ECO:0007669"/>
    <property type="project" value="UniProtKB-UniRule"/>
</dbReference>
<dbReference type="PROSITE" id="PS01007">
    <property type="entry name" value="TRANSPOSASE_MUTATOR"/>
    <property type="match status" value="1"/>
</dbReference>
<evidence type="ECO:0000256" key="3">
    <source>
        <dbReference type="ARBA" id="ARBA00022578"/>
    </source>
</evidence>
<dbReference type="GeneID" id="97278017"/>
<keyword evidence="5 6" id="KW-0233">DNA recombination</keyword>
<evidence type="ECO:0000256" key="4">
    <source>
        <dbReference type="ARBA" id="ARBA00023125"/>
    </source>
</evidence>
<evidence type="ECO:0000313" key="8">
    <source>
        <dbReference type="EMBL" id="SEO26863.1"/>
    </source>
</evidence>
<name>A0A1N6JPN6_9GAMM</name>
<protein>
    <recommendedName>
        <fullName evidence="6">Mutator family transposase</fullName>
    </recommendedName>
</protein>
<dbReference type="EMBL" id="FSQX01000001">
    <property type="protein sequence ID" value="SIN69358.1"/>
    <property type="molecule type" value="Genomic_DNA"/>
</dbReference>
<evidence type="ECO:0000256" key="6">
    <source>
        <dbReference type="RuleBase" id="RU365089"/>
    </source>
</evidence>
<evidence type="ECO:0000256" key="5">
    <source>
        <dbReference type="ARBA" id="ARBA00023172"/>
    </source>
</evidence>
<dbReference type="Proteomes" id="UP000185024">
    <property type="component" value="Unassembled WGS sequence"/>
</dbReference>
<sequence>MSKSNLHALSQPEVATTDPLHELIRQGARDLIAKAVESELQGLLNQYADVSTPDGRQAVVRNGHLPKRTIQTGVGDVDVQVPKVRDRSGSGIRFNSQLLPPYLKRARSLDELIPWLYLRGVSSGDFQEALNALVGEQAKGLSANTVTRLKAQWLKEHEEWCHRDLGQKRYVYWWADGVYSNVRLDDRLCLLVIIGVTEHGHKELVAVEDGHRESEASWRELLTGLRERGLDHAPKLAVGDGALGFWKALSKVFPETRHQRCWVHKTANVLDKLPKSVQPKVKSALHEIYLAETRDSAHKAFDSTLKRFQDKYPKAMENLEKDRDELLAFYDFPAIHWIHLRTTNPIESTFATVRLRTKQSRSCGSRDTTLSMVFKLLQSAQKRWKRIKGFDQLKLVVDNVQFRDGEQVDDQTGRDAA</sequence>
<keyword evidence="3 6" id="KW-0815">Transposition</keyword>
<dbReference type="Proteomes" id="UP000501053">
    <property type="component" value="Chromosome"/>
</dbReference>
<proteinExistence type="inferred from homology"/>
<accession>A0A1H8NBS4</accession>
<dbReference type="GO" id="GO:0004803">
    <property type="term" value="F:transposase activity"/>
    <property type="evidence" value="ECO:0007669"/>
    <property type="project" value="UniProtKB-UniRule"/>
</dbReference>
<evidence type="ECO:0000313" key="12">
    <source>
        <dbReference type="Proteomes" id="UP000501053"/>
    </source>
</evidence>
<accession>A0A1N6JPN6</accession>
<comment type="similarity">
    <text evidence="2 6">Belongs to the transposase mutator family.</text>
</comment>
<dbReference type="RefSeq" id="WP_062374709.1">
    <property type="nucleotide sequence ID" value="NZ_AP022869.1"/>
</dbReference>
<dbReference type="InterPro" id="IPR001207">
    <property type="entry name" value="Transposase_mutator"/>
</dbReference>
<evidence type="ECO:0000313" key="11">
    <source>
        <dbReference type="Proteomes" id="UP000199493"/>
    </source>
</evidence>
<dbReference type="AlphaFoldDB" id="A0A1N6JPN6"/>
<reference evidence="8 11" key="1">
    <citation type="submission" date="2016-10" db="EMBL/GenBank/DDBJ databases">
        <authorList>
            <person name="de Groot N.N."/>
        </authorList>
    </citation>
    <scope>NUCLEOTIDE SEQUENCE [LARGE SCALE GENOMIC DNA]</scope>
    <source>
        <strain evidence="8 11">558</strain>
    </source>
</reference>
<dbReference type="NCBIfam" id="NF033543">
    <property type="entry name" value="transpos_IS256"/>
    <property type="match status" value="1"/>
</dbReference>
<gene>
    <name evidence="7" type="ORF">HMEPL2_16110</name>
    <name evidence="8" type="ORF">SAMN04490369_10628</name>
    <name evidence="9" type="ORF">SAMN05878438_2489</name>
</gene>
<dbReference type="PANTHER" id="PTHR33217:SF9">
    <property type="entry name" value="MUTATOR FAMILY TRANSPOSASE"/>
    <property type="match status" value="1"/>
</dbReference>
<comment type="function">
    <text evidence="1 6">Required for the transposition of the insertion element.</text>
</comment>
<evidence type="ECO:0000313" key="10">
    <source>
        <dbReference type="Proteomes" id="UP000185024"/>
    </source>
</evidence>
<keyword evidence="6" id="KW-0814">Transposable element</keyword>
<evidence type="ECO:0000256" key="2">
    <source>
        <dbReference type="ARBA" id="ARBA00010961"/>
    </source>
</evidence>
<keyword evidence="4 6" id="KW-0238">DNA-binding</keyword>
<evidence type="ECO:0000313" key="9">
    <source>
        <dbReference type="EMBL" id="SIN69358.1"/>
    </source>
</evidence>